<dbReference type="CDD" id="cd06279">
    <property type="entry name" value="PBP1_LacI-like"/>
    <property type="match status" value="1"/>
</dbReference>
<dbReference type="PANTHER" id="PTHR30146:SF138">
    <property type="entry name" value="TRANSCRIPTIONAL REGULATORY PROTEIN"/>
    <property type="match status" value="1"/>
</dbReference>
<dbReference type="GO" id="GO:0000976">
    <property type="term" value="F:transcription cis-regulatory region binding"/>
    <property type="evidence" value="ECO:0007669"/>
    <property type="project" value="TreeGrafter"/>
</dbReference>
<dbReference type="SUPFAM" id="SSF53822">
    <property type="entry name" value="Periplasmic binding protein-like I"/>
    <property type="match status" value="1"/>
</dbReference>
<dbReference type="GO" id="GO:0003700">
    <property type="term" value="F:DNA-binding transcription factor activity"/>
    <property type="evidence" value="ECO:0007669"/>
    <property type="project" value="TreeGrafter"/>
</dbReference>
<dbReference type="Proteomes" id="UP000198894">
    <property type="component" value="Unassembled WGS sequence"/>
</dbReference>
<dbReference type="Gene3D" id="3.40.50.2300">
    <property type="match status" value="2"/>
</dbReference>
<dbReference type="AlphaFoldDB" id="A0A1G8MQB0"/>
<proteinExistence type="predicted"/>
<dbReference type="SMART" id="SM00354">
    <property type="entry name" value="HTH_LACI"/>
    <property type="match status" value="1"/>
</dbReference>
<evidence type="ECO:0000313" key="5">
    <source>
        <dbReference type="EMBL" id="SDI70239.1"/>
    </source>
</evidence>
<evidence type="ECO:0000313" key="6">
    <source>
        <dbReference type="Proteomes" id="UP000198894"/>
    </source>
</evidence>
<keyword evidence="2" id="KW-0238">DNA-binding</keyword>
<dbReference type="InterPro" id="IPR046335">
    <property type="entry name" value="LacI/GalR-like_sensor"/>
</dbReference>
<evidence type="ECO:0000259" key="4">
    <source>
        <dbReference type="PROSITE" id="PS50932"/>
    </source>
</evidence>
<accession>A0A1G8MQB0</accession>
<keyword evidence="6" id="KW-1185">Reference proteome</keyword>
<name>A0A1G8MQB0_9HYPH</name>
<evidence type="ECO:0000256" key="1">
    <source>
        <dbReference type="ARBA" id="ARBA00023015"/>
    </source>
</evidence>
<protein>
    <submittedName>
        <fullName evidence="5">Transcriptional regulator, LacI family</fullName>
    </submittedName>
</protein>
<dbReference type="Pfam" id="PF13377">
    <property type="entry name" value="Peripla_BP_3"/>
    <property type="match status" value="1"/>
</dbReference>
<dbReference type="Gene3D" id="1.10.260.40">
    <property type="entry name" value="lambda repressor-like DNA-binding domains"/>
    <property type="match status" value="1"/>
</dbReference>
<dbReference type="Pfam" id="PF00356">
    <property type="entry name" value="LacI"/>
    <property type="match status" value="1"/>
</dbReference>
<feature type="domain" description="HTH lacI-type" evidence="4">
    <location>
        <begin position="12"/>
        <end position="67"/>
    </location>
</feature>
<reference evidence="6" key="1">
    <citation type="submission" date="2016-10" db="EMBL/GenBank/DDBJ databases">
        <authorList>
            <person name="Varghese N."/>
            <person name="Submissions S."/>
        </authorList>
    </citation>
    <scope>NUCLEOTIDE SEQUENCE [LARGE SCALE GENOMIC DNA]</scope>
    <source>
        <strain evidence="6">CGMCC 1.11022</strain>
    </source>
</reference>
<dbReference type="RefSeq" id="WP_023798425.1">
    <property type="nucleotide sequence ID" value="NZ_FNEE01000002.1"/>
</dbReference>
<dbReference type="EMBL" id="FNEE01000002">
    <property type="protein sequence ID" value="SDI70239.1"/>
    <property type="molecule type" value="Genomic_DNA"/>
</dbReference>
<evidence type="ECO:0000256" key="2">
    <source>
        <dbReference type="ARBA" id="ARBA00023125"/>
    </source>
</evidence>
<dbReference type="InterPro" id="IPR000843">
    <property type="entry name" value="HTH_LacI"/>
</dbReference>
<keyword evidence="1" id="KW-0805">Transcription regulation</keyword>
<organism evidence="5 6">
    <name type="scientific">Mesorhizobium muleiense</name>
    <dbReference type="NCBI Taxonomy" id="1004279"/>
    <lineage>
        <taxon>Bacteria</taxon>
        <taxon>Pseudomonadati</taxon>
        <taxon>Pseudomonadota</taxon>
        <taxon>Alphaproteobacteria</taxon>
        <taxon>Hyphomicrobiales</taxon>
        <taxon>Phyllobacteriaceae</taxon>
        <taxon>Mesorhizobium</taxon>
    </lineage>
</organism>
<dbReference type="InterPro" id="IPR010982">
    <property type="entry name" value="Lambda_DNA-bd_dom_sf"/>
</dbReference>
<dbReference type="InterPro" id="IPR028082">
    <property type="entry name" value="Peripla_BP_I"/>
</dbReference>
<dbReference type="PROSITE" id="PS50932">
    <property type="entry name" value="HTH_LACI_2"/>
    <property type="match status" value="1"/>
</dbReference>
<evidence type="ECO:0000256" key="3">
    <source>
        <dbReference type="ARBA" id="ARBA00023163"/>
    </source>
</evidence>
<dbReference type="CDD" id="cd01392">
    <property type="entry name" value="HTH_LacI"/>
    <property type="match status" value="1"/>
</dbReference>
<dbReference type="PANTHER" id="PTHR30146">
    <property type="entry name" value="LACI-RELATED TRANSCRIPTIONAL REPRESSOR"/>
    <property type="match status" value="1"/>
</dbReference>
<gene>
    <name evidence="5" type="ORF">SAMN05428953_102641</name>
</gene>
<dbReference type="SUPFAM" id="SSF47413">
    <property type="entry name" value="lambda repressor-like DNA-binding domains"/>
    <property type="match status" value="1"/>
</dbReference>
<sequence>MASSSESNTRPIRLADIAKAAGVSHGTASNVFSRPEIVREEVRERVKAAAEAMGYAGPDPKGRLLRAGKVNAIGVATTEPLSYFFDDPFARAMMAGISEACDATGAGIALVSAGNQEKLAWNIQSALVDGFILFCIEGGSRLVELTRERKLPFVALELGFDDDTVSAIGVDNVAGARLAAQHLAELGHRRFAVLALPFADGSTGLVSPEKVRTALYTGTRDRLVGYFEAFSRYGVDTAGIPVYETENDEASTRAGLETIFASAAQPTAILAMSDRIAMVAIEWLAARGIAVPGDVSVVGFDGVPDAALCDPPLTTVAQPIAEIGRRAARTILDFDGTVRRETLGVELVVRASSGPPPKAA</sequence>
<keyword evidence="3" id="KW-0804">Transcription</keyword>